<dbReference type="SUPFAM" id="SSF49503">
    <property type="entry name" value="Cupredoxins"/>
    <property type="match status" value="1"/>
</dbReference>
<feature type="transmembrane region" description="Helical" evidence="8">
    <location>
        <begin position="65"/>
        <end position="85"/>
    </location>
</feature>
<evidence type="ECO:0000256" key="5">
    <source>
        <dbReference type="ARBA" id="ARBA00022982"/>
    </source>
</evidence>
<proteinExistence type="inferred from homology"/>
<evidence type="ECO:0000259" key="9">
    <source>
        <dbReference type="PROSITE" id="PS50857"/>
    </source>
</evidence>
<dbReference type="GO" id="GO:0042773">
    <property type="term" value="P:ATP synthesis coupled electron transport"/>
    <property type="evidence" value="ECO:0007669"/>
    <property type="project" value="TreeGrafter"/>
</dbReference>
<keyword evidence="4" id="KW-0479">Metal-binding</keyword>
<dbReference type="Pfam" id="PF00116">
    <property type="entry name" value="COX2"/>
    <property type="match status" value="1"/>
</dbReference>
<dbReference type="GO" id="GO:0016020">
    <property type="term" value="C:membrane"/>
    <property type="evidence" value="ECO:0007669"/>
    <property type="project" value="UniProtKB-SubCell"/>
</dbReference>
<protein>
    <submittedName>
        <fullName evidence="10">Unannotated protein</fullName>
    </submittedName>
</protein>
<dbReference type="InterPro" id="IPR002429">
    <property type="entry name" value="CcO_II-like_C"/>
</dbReference>
<evidence type="ECO:0000256" key="7">
    <source>
        <dbReference type="ARBA" id="ARBA00023136"/>
    </source>
</evidence>
<evidence type="ECO:0000256" key="8">
    <source>
        <dbReference type="SAM" id="Phobius"/>
    </source>
</evidence>
<dbReference type="InterPro" id="IPR001505">
    <property type="entry name" value="Copper_CuA"/>
</dbReference>
<feature type="transmembrane region" description="Helical" evidence="8">
    <location>
        <begin position="111"/>
        <end position="131"/>
    </location>
</feature>
<dbReference type="EMBL" id="CAFBSG010000036">
    <property type="protein sequence ID" value="CAB5241247.1"/>
    <property type="molecule type" value="Genomic_DNA"/>
</dbReference>
<reference evidence="10" key="1">
    <citation type="submission" date="2020-05" db="EMBL/GenBank/DDBJ databases">
        <authorList>
            <person name="Chiriac C."/>
            <person name="Salcher M."/>
            <person name="Ghai R."/>
            <person name="Kavagutti S V."/>
        </authorList>
    </citation>
    <scope>NUCLEOTIDE SEQUENCE</scope>
</reference>
<dbReference type="GO" id="GO:0005507">
    <property type="term" value="F:copper ion binding"/>
    <property type="evidence" value="ECO:0007669"/>
    <property type="project" value="InterPro"/>
</dbReference>
<keyword evidence="8" id="KW-0812">Transmembrane</keyword>
<comment type="subcellular location">
    <subcellularLocation>
        <location evidence="1">Membrane</location>
    </subcellularLocation>
</comment>
<keyword evidence="7 8" id="KW-0472">Membrane</keyword>
<comment type="similarity">
    <text evidence="2">Belongs to the cytochrome c oxidase subunit 2 family.</text>
</comment>
<evidence type="ECO:0000256" key="1">
    <source>
        <dbReference type="ARBA" id="ARBA00004370"/>
    </source>
</evidence>
<dbReference type="PROSITE" id="PS50857">
    <property type="entry name" value="COX2_CUA"/>
    <property type="match status" value="1"/>
</dbReference>
<dbReference type="PANTHER" id="PTHR22888">
    <property type="entry name" value="CYTOCHROME C OXIDASE, SUBUNIT II"/>
    <property type="match status" value="1"/>
</dbReference>
<accession>A0A6J7XZ24</accession>
<feature type="domain" description="Cytochrome oxidase subunit II copper A binding" evidence="9">
    <location>
        <begin position="141"/>
        <end position="253"/>
    </location>
</feature>
<dbReference type="AlphaFoldDB" id="A0A6J7XZ24"/>
<keyword evidence="6" id="KW-0186">Copper</keyword>
<evidence type="ECO:0000313" key="10">
    <source>
        <dbReference type="EMBL" id="CAB5241247.1"/>
    </source>
</evidence>
<sequence length="262" mass="28711">MTDNSTQESTRSSKWWNKKDVKQTAVLAILFTGLTGYVGTAFHTHLMGSPASETMAEVIRLIRTFTWAASPVVGIVGAMAVTALLNNRHYGDNPPPEADHAIRNSPRATSLWIVVSAALCLFSVVAGLIVIQRDAESVLDVNAIQINVTGQQWAWSYDYQDGTGVRSEVLYLPVNKPVVFHITSVDVKHSFWVVQMGIKMDANPGYVTETAVTPNKIGVFDIRCAELCGLLHAYMQNKVHVVSQAEYATWIKDRAAFEGASA</sequence>
<dbReference type="Gene3D" id="2.60.40.420">
    <property type="entry name" value="Cupredoxins - blue copper proteins"/>
    <property type="match status" value="1"/>
</dbReference>
<gene>
    <name evidence="10" type="ORF">UFOPK3554_01322</name>
</gene>
<dbReference type="PROSITE" id="PS00078">
    <property type="entry name" value="COX2"/>
    <property type="match status" value="1"/>
</dbReference>
<dbReference type="InterPro" id="IPR008972">
    <property type="entry name" value="Cupredoxin"/>
</dbReference>
<keyword evidence="5" id="KW-0249">Electron transport</keyword>
<name>A0A6J7XZ24_9ZZZZ</name>
<organism evidence="10">
    <name type="scientific">freshwater metagenome</name>
    <dbReference type="NCBI Taxonomy" id="449393"/>
    <lineage>
        <taxon>unclassified sequences</taxon>
        <taxon>metagenomes</taxon>
        <taxon>ecological metagenomes</taxon>
    </lineage>
</organism>
<dbReference type="InterPro" id="IPR045187">
    <property type="entry name" value="CcO_II"/>
</dbReference>
<evidence type="ECO:0000256" key="6">
    <source>
        <dbReference type="ARBA" id="ARBA00023008"/>
    </source>
</evidence>
<keyword evidence="3" id="KW-0813">Transport</keyword>
<evidence type="ECO:0000256" key="4">
    <source>
        <dbReference type="ARBA" id="ARBA00022723"/>
    </source>
</evidence>
<evidence type="ECO:0000256" key="3">
    <source>
        <dbReference type="ARBA" id="ARBA00022448"/>
    </source>
</evidence>
<dbReference type="PANTHER" id="PTHR22888:SF9">
    <property type="entry name" value="CYTOCHROME C OXIDASE SUBUNIT 2"/>
    <property type="match status" value="1"/>
</dbReference>
<feature type="transmembrane region" description="Helical" evidence="8">
    <location>
        <begin position="25"/>
        <end position="44"/>
    </location>
</feature>
<evidence type="ECO:0000256" key="2">
    <source>
        <dbReference type="ARBA" id="ARBA00007866"/>
    </source>
</evidence>
<keyword evidence="8" id="KW-1133">Transmembrane helix</keyword>
<dbReference type="GO" id="GO:0004129">
    <property type="term" value="F:cytochrome-c oxidase activity"/>
    <property type="evidence" value="ECO:0007669"/>
    <property type="project" value="InterPro"/>
</dbReference>